<evidence type="ECO:0000256" key="6">
    <source>
        <dbReference type="ARBA" id="ARBA00023242"/>
    </source>
</evidence>
<name>A0A1E4RGN6_9ASCO</name>
<dbReference type="FunFam" id="3.30.1490.490:FF:000001">
    <property type="entry name" value="cell growth-regulating nucleolar protein-like"/>
    <property type="match status" value="1"/>
</dbReference>
<evidence type="ECO:0000256" key="8">
    <source>
        <dbReference type="PROSITE-ProRule" id="PRU01145"/>
    </source>
</evidence>
<gene>
    <name evidence="11" type="ORF">HYPBUDRAFT_12083</name>
</gene>
<dbReference type="STRING" id="984485.A0A1E4RGN6"/>
<reference evidence="12" key="1">
    <citation type="submission" date="2016-05" db="EMBL/GenBank/DDBJ databases">
        <title>Comparative genomics of biotechnologically important yeasts.</title>
        <authorList>
            <consortium name="DOE Joint Genome Institute"/>
            <person name="Riley R."/>
            <person name="Haridas S."/>
            <person name="Wolfe K.H."/>
            <person name="Lopes M.R."/>
            <person name="Hittinger C.T."/>
            <person name="Goker M."/>
            <person name="Salamov A."/>
            <person name="Wisecaver J."/>
            <person name="Long T.M."/>
            <person name="Aerts A.L."/>
            <person name="Barry K."/>
            <person name="Choi C."/>
            <person name="Clum A."/>
            <person name="Coughlan A.Y."/>
            <person name="Deshpande S."/>
            <person name="Douglass A.P."/>
            <person name="Hanson S.J."/>
            <person name="Klenk H.-P."/>
            <person name="Labutti K."/>
            <person name="Lapidus A."/>
            <person name="Lindquist E."/>
            <person name="Lipzen A."/>
            <person name="Meier-Kolthoff J.P."/>
            <person name="Ohm R.A."/>
            <person name="Otillar R.P."/>
            <person name="Pangilinan J."/>
            <person name="Peng Y."/>
            <person name="Rokas A."/>
            <person name="Rosa C.A."/>
            <person name="Scheuner C."/>
            <person name="Sibirny A.A."/>
            <person name="Slot J.C."/>
            <person name="Stielow J.B."/>
            <person name="Sun H."/>
            <person name="Kurtzman C.P."/>
            <person name="Blackwell M."/>
            <person name="Grigoriev I.V."/>
            <person name="Jeffries T.W."/>
        </authorList>
    </citation>
    <scope>NUCLEOTIDE SEQUENCE [LARGE SCALE GENOMIC DNA]</scope>
    <source>
        <strain evidence="12">NRRL Y-1933</strain>
    </source>
</reference>
<evidence type="ECO:0000256" key="1">
    <source>
        <dbReference type="ARBA" id="ARBA00004123"/>
    </source>
</evidence>
<accession>A0A1E4RGN6</accession>
<protein>
    <recommendedName>
        <fullName evidence="10">Zinc finger C2H2 LYAR-type domain-containing protein</fullName>
    </recommendedName>
</protein>
<evidence type="ECO:0000313" key="11">
    <source>
        <dbReference type="EMBL" id="ODV66376.1"/>
    </source>
</evidence>
<evidence type="ECO:0000313" key="12">
    <source>
        <dbReference type="Proteomes" id="UP000095085"/>
    </source>
</evidence>
<feature type="domain" description="Zinc finger C2H2 LYAR-type" evidence="10">
    <location>
        <begin position="30"/>
        <end position="57"/>
    </location>
</feature>
<dbReference type="GO" id="GO:0003677">
    <property type="term" value="F:DNA binding"/>
    <property type="evidence" value="ECO:0007669"/>
    <property type="project" value="InterPro"/>
</dbReference>
<evidence type="ECO:0000256" key="4">
    <source>
        <dbReference type="ARBA" id="ARBA00022771"/>
    </source>
</evidence>
<evidence type="ECO:0000259" key="10">
    <source>
        <dbReference type="Pfam" id="PF08790"/>
    </source>
</evidence>
<dbReference type="GO" id="GO:0000122">
    <property type="term" value="P:negative regulation of transcription by RNA polymerase II"/>
    <property type="evidence" value="ECO:0007669"/>
    <property type="project" value="TreeGrafter"/>
</dbReference>
<dbReference type="SUPFAM" id="SSF57667">
    <property type="entry name" value="beta-beta-alpha zinc fingers"/>
    <property type="match status" value="2"/>
</dbReference>
<dbReference type="PANTHER" id="PTHR13100:SF10">
    <property type="entry name" value="CELL GROWTH-REGULATING NUCLEOLAR PROTEIN"/>
    <property type="match status" value="1"/>
</dbReference>
<evidence type="ECO:0000256" key="7">
    <source>
        <dbReference type="ARBA" id="ARBA00061084"/>
    </source>
</evidence>
<sequence length="169" mass="19945">MVSFSCEVCNDTIQKKKLDQHKQRCYGAYYTCIDCSTTFQNNDYKAHTSCMTEAEKYEKNFRAKARRAPVIDKKPKEKEPKKPKENEPKEPKEKEPKEPKEKEPKEPKEKKPKEPKEKKPKENLLLNHFDANLYKAIKKISKSSKKDKKQIMKELKLSKNEKNEIIISL</sequence>
<keyword evidence="12" id="KW-1185">Reference proteome</keyword>
<dbReference type="InterPro" id="IPR039999">
    <property type="entry name" value="LYAR"/>
</dbReference>
<dbReference type="Proteomes" id="UP000095085">
    <property type="component" value="Unassembled WGS sequence"/>
</dbReference>
<keyword evidence="6" id="KW-0539">Nucleus</keyword>
<comment type="similarity">
    <text evidence="7">Belongs to the UPF0743 family.</text>
</comment>
<feature type="region of interest" description="Disordered" evidence="9">
    <location>
        <begin position="61"/>
        <end position="127"/>
    </location>
</feature>
<keyword evidence="4 8" id="KW-0863">Zinc-finger</keyword>
<dbReference type="PANTHER" id="PTHR13100">
    <property type="entry name" value="CELL GROWTH-REGULATING NUCLEOLAR PROTEIN LYAR"/>
    <property type="match status" value="1"/>
</dbReference>
<comment type="subcellular location">
    <subcellularLocation>
        <location evidence="1">Nucleus</location>
    </subcellularLocation>
</comment>
<dbReference type="RefSeq" id="XP_020075443.1">
    <property type="nucleotide sequence ID" value="XM_020219249.1"/>
</dbReference>
<dbReference type="GO" id="GO:0006364">
    <property type="term" value="P:rRNA processing"/>
    <property type="evidence" value="ECO:0007669"/>
    <property type="project" value="TreeGrafter"/>
</dbReference>
<keyword evidence="3" id="KW-0677">Repeat</keyword>
<organism evidence="11 12">
    <name type="scientific">Hyphopichia burtonii NRRL Y-1933</name>
    <dbReference type="NCBI Taxonomy" id="984485"/>
    <lineage>
        <taxon>Eukaryota</taxon>
        <taxon>Fungi</taxon>
        <taxon>Dikarya</taxon>
        <taxon>Ascomycota</taxon>
        <taxon>Saccharomycotina</taxon>
        <taxon>Pichiomycetes</taxon>
        <taxon>Debaryomycetaceae</taxon>
        <taxon>Hyphopichia</taxon>
    </lineage>
</organism>
<keyword evidence="5" id="KW-0862">Zinc</keyword>
<evidence type="ECO:0000256" key="5">
    <source>
        <dbReference type="ARBA" id="ARBA00022833"/>
    </source>
</evidence>
<feature type="compositionally biased region" description="Basic and acidic residues" evidence="9">
    <location>
        <begin position="69"/>
        <end position="122"/>
    </location>
</feature>
<dbReference type="EMBL" id="KV454542">
    <property type="protein sequence ID" value="ODV66376.1"/>
    <property type="molecule type" value="Genomic_DNA"/>
</dbReference>
<dbReference type="Gene3D" id="3.30.1490.490">
    <property type="match status" value="1"/>
</dbReference>
<dbReference type="GeneID" id="30993799"/>
<dbReference type="InterPro" id="IPR036236">
    <property type="entry name" value="Znf_C2H2_sf"/>
</dbReference>
<evidence type="ECO:0000256" key="3">
    <source>
        <dbReference type="ARBA" id="ARBA00022737"/>
    </source>
</evidence>
<evidence type="ECO:0000256" key="9">
    <source>
        <dbReference type="SAM" id="MobiDB-lite"/>
    </source>
</evidence>
<keyword evidence="2" id="KW-0479">Metal-binding</keyword>
<evidence type="ECO:0000256" key="2">
    <source>
        <dbReference type="ARBA" id="ARBA00022723"/>
    </source>
</evidence>
<dbReference type="OrthoDB" id="21474at2759"/>
<dbReference type="AlphaFoldDB" id="A0A1E4RGN6"/>
<dbReference type="GO" id="GO:0008270">
    <property type="term" value="F:zinc ion binding"/>
    <property type="evidence" value="ECO:0007669"/>
    <property type="project" value="UniProtKB-KW"/>
</dbReference>
<dbReference type="PROSITE" id="PS51804">
    <property type="entry name" value="ZF_C2HC_LYAR"/>
    <property type="match status" value="2"/>
</dbReference>
<proteinExistence type="inferred from homology"/>
<dbReference type="GO" id="GO:0005730">
    <property type="term" value="C:nucleolus"/>
    <property type="evidence" value="ECO:0007669"/>
    <property type="project" value="TreeGrafter"/>
</dbReference>
<dbReference type="Pfam" id="PF08790">
    <property type="entry name" value="zf-LYAR"/>
    <property type="match status" value="1"/>
</dbReference>
<dbReference type="InterPro" id="IPR014898">
    <property type="entry name" value="Znf_C2H2_LYAR"/>
</dbReference>